<dbReference type="Proteomes" id="UP000034022">
    <property type="component" value="Unassembled WGS sequence"/>
</dbReference>
<reference evidence="1 2" key="1">
    <citation type="journal article" date="2015" name="Nature">
        <title>rRNA introns, odd ribosomes, and small enigmatic genomes across a large radiation of phyla.</title>
        <authorList>
            <person name="Brown C.T."/>
            <person name="Hug L.A."/>
            <person name="Thomas B.C."/>
            <person name="Sharon I."/>
            <person name="Castelle C.J."/>
            <person name="Singh A."/>
            <person name="Wilkins M.J."/>
            <person name="Williams K.H."/>
            <person name="Banfield J.F."/>
        </authorList>
    </citation>
    <scope>NUCLEOTIDE SEQUENCE [LARGE SCALE GENOMIC DNA]</scope>
</reference>
<gene>
    <name evidence="1" type="ORF">US91_C0004G0065</name>
</gene>
<dbReference type="AlphaFoldDB" id="A0A0G0K546"/>
<sequence length="292" mass="33470">MFHYLVFGKMGKIISVTHVHNNEEIKSLAKDRISVRPEDFFMNYIDCKKSDDRTPEAELAYVEKLITPHYNYWGLFGPYGDVISVVKSREGDNYDYYYIALMGNIEYPLPVLTVDFVPFFEDINLKTFFVGIIRKDDPGKGKPAFIGGHRDVVGYKFQTPFEALLHESLDEAAIKILPVTTEDMDNPNLMNKRVVIQLGGRIINTELFSLGEFVTGEDEKIKHLNKKRVNETTAITAVIPYEGVLSEELLKKMFQAGSDADDIFVWDTEKGVPKFGIDHHKEIYKKAFNFFS</sequence>
<protein>
    <submittedName>
        <fullName evidence="1">Uncharacterized protein</fullName>
    </submittedName>
</protein>
<name>A0A0G0K546_9BACT</name>
<proteinExistence type="predicted"/>
<comment type="caution">
    <text evidence="1">The sequence shown here is derived from an EMBL/GenBank/DDBJ whole genome shotgun (WGS) entry which is preliminary data.</text>
</comment>
<accession>A0A0G0K546</accession>
<evidence type="ECO:0000313" key="1">
    <source>
        <dbReference type="EMBL" id="KKQ70580.1"/>
    </source>
</evidence>
<dbReference type="EMBL" id="LBUU01000004">
    <property type="protein sequence ID" value="KKQ70580.1"/>
    <property type="molecule type" value="Genomic_DNA"/>
</dbReference>
<organism evidence="1 2">
    <name type="scientific">Candidatus Falkowbacteria bacterium GW2011_GWE1_38_31</name>
    <dbReference type="NCBI Taxonomy" id="1618638"/>
    <lineage>
        <taxon>Bacteria</taxon>
        <taxon>Candidatus Falkowiibacteriota</taxon>
    </lineage>
</organism>
<evidence type="ECO:0000313" key="2">
    <source>
        <dbReference type="Proteomes" id="UP000034022"/>
    </source>
</evidence>